<dbReference type="PANTHER" id="PTHR43652:SF2">
    <property type="entry name" value="BASIC AMINO ACID ANTIPORTER YFCC-RELATED"/>
    <property type="match status" value="1"/>
</dbReference>
<dbReference type="Pfam" id="PF03600">
    <property type="entry name" value="CitMHS"/>
    <property type="match status" value="1"/>
</dbReference>
<keyword evidence="4" id="KW-0677">Repeat</keyword>
<feature type="transmembrane region" description="Helical" evidence="7">
    <location>
        <begin position="105"/>
        <end position="127"/>
    </location>
</feature>
<feature type="transmembrane region" description="Helical" evidence="7">
    <location>
        <begin position="61"/>
        <end position="85"/>
    </location>
</feature>
<feature type="transmembrane region" description="Helical" evidence="7">
    <location>
        <begin position="513"/>
        <end position="531"/>
    </location>
</feature>
<dbReference type="PROSITE" id="PS51202">
    <property type="entry name" value="RCK_C"/>
    <property type="match status" value="2"/>
</dbReference>
<feature type="domain" description="RCK C-terminal" evidence="8">
    <location>
        <begin position="213"/>
        <end position="298"/>
    </location>
</feature>
<evidence type="ECO:0000256" key="3">
    <source>
        <dbReference type="ARBA" id="ARBA00022692"/>
    </source>
</evidence>
<feature type="non-terminal residue" evidence="9">
    <location>
        <position position="557"/>
    </location>
</feature>
<dbReference type="InterPro" id="IPR036721">
    <property type="entry name" value="RCK_C_sf"/>
</dbReference>
<evidence type="ECO:0000256" key="7">
    <source>
        <dbReference type="SAM" id="Phobius"/>
    </source>
</evidence>
<dbReference type="Gene3D" id="3.30.70.1450">
    <property type="entry name" value="Regulator of K+ conductance, C-terminal domain"/>
    <property type="match status" value="2"/>
</dbReference>
<feature type="domain" description="RCK C-terminal" evidence="8">
    <location>
        <begin position="305"/>
        <end position="390"/>
    </location>
</feature>
<dbReference type="PANTHER" id="PTHR43652">
    <property type="entry name" value="BASIC AMINO ACID ANTIPORTER YFCC-RELATED"/>
    <property type="match status" value="1"/>
</dbReference>
<accession>A0A382BIW8</accession>
<reference evidence="9" key="1">
    <citation type="submission" date="2018-05" db="EMBL/GenBank/DDBJ databases">
        <authorList>
            <person name="Lanie J.A."/>
            <person name="Ng W.-L."/>
            <person name="Kazmierczak K.M."/>
            <person name="Andrzejewski T.M."/>
            <person name="Davidsen T.M."/>
            <person name="Wayne K.J."/>
            <person name="Tettelin H."/>
            <person name="Glass J.I."/>
            <person name="Rusch D."/>
            <person name="Podicherti R."/>
            <person name="Tsui H.-C.T."/>
            <person name="Winkler M.E."/>
        </authorList>
    </citation>
    <scope>NUCLEOTIDE SEQUENCE</scope>
</reference>
<sequence length="557" mass="59035">MESSFMNQEQVAIFSILAGILALFAWGRIRYDVVAFMGLILCVLLGLVPVQDAFSGFSHPATITVAMVLILSRGLANSGVVDLIVSRLMFTVKRVSLHVAMLSGVSAVFSTVINNVGALALLMPVGIESSAKAKRSPAVILMPMSFASILGGLVTLIGTPPNIIIANFRTDVRGEPFAMFDFSPVGGVVAVAGVAFIALAGWRMIPEKRRARVTGEELIAIDDYITELGVPKDSELIGVPLRELDQRAEKLDVEIVGMIRGKRRILAALRHEEINSEDILIVKAGPQELDKFVTDTKLELGAGKEKASLLRSEDTTMMEAVVQSSSRMEGRTFTSLRLKNRYGIHLLGVSRQGTPIRKRLPQVRFRGGDVVLLQGDSESLAELVLSLGCLPLAKRRLNLGAGKKAGLAVGVFAAAIVATTMGLASLQIALSVAAITMVVFNIVPVRNVYKEIDWPAVVLLGAMIPVGMSLESTGGTRLIAESILALGASLAPALILALVLIVTMTLSDVMNNVATAVVMAPVAVSIAGQLGVNVDPFLMAVAVGASCAFLTPIGHQN</sequence>
<dbReference type="InterPro" id="IPR051679">
    <property type="entry name" value="DASS-Related_Transporters"/>
</dbReference>
<feature type="transmembrane region" description="Helical" evidence="7">
    <location>
        <begin position="139"/>
        <end position="157"/>
    </location>
</feature>
<evidence type="ECO:0000313" key="9">
    <source>
        <dbReference type="EMBL" id="SVB13113.1"/>
    </source>
</evidence>
<protein>
    <recommendedName>
        <fullName evidence="8">RCK C-terminal domain-containing protein</fullName>
    </recommendedName>
</protein>
<feature type="transmembrane region" description="Helical" evidence="7">
    <location>
        <begin position="482"/>
        <end position="506"/>
    </location>
</feature>
<dbReference type="GO" id="GO:0006813">
    <property type="term" value="P:potassium ion transport"/>
    <property type="evidence" value="ECO:0007669"/>
    <property type="project" value="InterPro"/>
</dbReference>
<dbReference type="InterPro" id="IPR006037">
    <property type="entry name" value="RCK_C"/>
</dbReference>
<dbReference type="GO" id="GO:0005886">
    <property type="term" value="C:plasma membrane"/>
    <property type="evidence" value="ECO:0007669"/>
    <property type="project" value="TreeGrafter"/>
</dbReference>
<proteinExistence type="predicted"/>
<feature type="transmembrane region" description="Helical" evidence="7">
    <location>
        <begin position="177"/>
        <end position="202"/>
    </location>
</feature>
<keyword evidence="6 7" id="KW-0472">Membrane</keyword>
<evidence type="ECO:0000256" key="5">
    <source>
        <dbReference type="ARBA" id="ARBA00022989"/>
    </source>
</evidence>
<dbReference type="Pfam" id="PF02080">
    <property type="entry name" value="TrkA_C"/>
    <property type="match status" value="2"/>
</dbReference>
<keyword evidence="3 7" id="KW-0812">Transmembrane</keyword>
<evidence type="ECO:0000256" key="2">
    <source>
        <dbReference type="ARBA" id="ARBA00022448"/>
    </source>
</evidence>
<feature type="transmembrane region" description="Helical" evidence="7">
    <location>
        <begin position="12"/>
        <end position="29"/>
    </location>
</feature>
<comment type="subcellular location">
    <subcellularLocation>
        <location evidence="1">Membrane</location>
        <topology evidence="1">Multi-pass membrane protein</topology>
    </subcellularLocation>
</comment>
<feature type="transmembrane region" description="Helical" evidence="7">
    <location>
        <begin position="452"/>
        <end position="470"/>
    </location>
</feature>
<evidence type="ECO:0000256" key="6">
    <source>
        <dbReference type="ARBA" id="ARBA00023136"/>
    </source>
</evidence>
<feature type="transmembrane region" description="Helical" evidence="7">
    <location>
        <begin position="35"/>
        <end position="54"/>
    </location>
</feature>
<gene>
    <name evidence="9" type="ORF">METZ01_LOCUS165967</name>
</gene>
<dbReference type="AlphaFoldDB" id="A0A382BIW8"/>
<keyword evidence="5 7" id="KW-1133">Transmembrane helix</keyword>
<keyword evidence="2" id="KW-0813">Transport</keyword>
<feature type="transmembrane region" description="Helical" evidence="7">
    <location>
        <begin position="428"/>
        <end position="445"/>
    </location>
</feature>
<evidence type="ECO:0000256" key="1">
    <source>
        <dbReference type="ARBA" id="ARBA00004141"/>
    </source>
</evidence>
<dbReference type="InterPro" id="IPR004680">
    <property type="entry name" value="Cit_transptr-like_dom"/>
</dbReference>
<name>A0A382BIW8_9ZZZZ</name>
<feature type="transmembrane region" description="Helical" evidence="7">
    <location>
        <begin position="405"/>
        <end position="422"/>
    </location>
</feature>
<dbReference type="EMBL" id="UINC01029789">
    <property type="protein sequence ID" value="SVB13113.1"/>
    <property type="molecule type" value="Genomic_DNA"/>
</dbReference>
<evidence type="ECO:0000256" key="4">
    <source>
        <dbReference type="ARBA" id="ARBA00022737"/>
    </source>
</evidence>
<dbReference type="SUPFAM" id="SSF116726">
    <property type="entry name" value="TrkA C-terminal domain-like"/>
    <property type="match status" value="2"/>
</dbReference>
<organism evidence="9">
    <name type="scientific">marine metagenome</name>
    <dbReference type="NCBI Taxonomy" id="408172"/>
    <lineage>
        <taxon>unclassified sequences</taxon>
        <taxon>metagenomes</taxon>
        <taxon>ecological metagenomes</taxon>
    </lineage>
</organism>
<evidence type="ECO:0000259" key="8">
    <source>
        <dbReference type="PROSITE" id="PS51202"/>
    </source>
</evidence>
<dbReference type="GO" id="GO:0008324">
    <property type="term" value="F:monoatomic cation transmembrane transporter activity"/>
    <property type="evidence" value="ECO:0007669"/>
    <property type="project" value="InterPro"/>
</dbReference>